<evidence type="ECO:0000256" key="1">
    <source>
        <dbReference type="ARBA" id="ARBA00023125"/>
    </source>
</evidence>
<dbReference type="PANTHER" id="PTHR30055">
    <property type="entry name" value="HTH-TYPE TRANSCRIPTIONAL REGULATOR RUTR"/>
    <property type="match status" value="1"/>
</dbReference>
<dbReference type="EMBL" id="JBHTLX010000008">
    <property type="protein sequence ID" value="MFD1247435.1"/>
    <property type="molecule type" value="Genomic_DNA"/>
</dbReference>
<protein>
    <submittedName>
        <fullName evidence="4">TetR family transcriptional regulator</fullName>
    </submittedName>
</protein>
<keyword evidence="1 2" id="KW-0238">DNA-binding</keyword>
<name>A0ABW3VXE7_9ACTN</name>
<dbReference type="PRINTS" id="PR00455">
    <property type="entry name" value="HTHTETR"/>
</dbReference>
<evidence type="ECO:0000313" key="5">
    <source>
        <dbReference type="Proteomes" id="UP001597229"/>
    </source>
</evidence>
<dbReference type="Proteomes" id="UP001597229">
    <property type="component" value="Unassembled WGS sequence"/>
</dbReference>
<evidence type="ECO:0000256" key="2">
    <source>
        <dbReference type="PROSITE-ProRule" id="PRU00335"/>
    </source>
</evidence>
<organism evidence="4 5">
    <name type="scientific">Nocardioides ginsengisoli</name>
    <dbReference type="NCBI Taxonomy" id="363868"/>
    <lineage>
        <taxon>Bacteria</taxon>
        <taxon>Bacillati</taxon>
        <taxon>Actinomycetota</taxon>
        <taxon>Actinomycetes</taxon>
        <taxon>Propionibacteriales</taxon>
        <taxon>Nocardioidaceae</taxon>
        <taxon>Nocardioides</taxon>
    </lineage>
</organism>
<dbReference type="SUPFAM" id="SSF46689">
    <property type="entry name" value="Homeodomain-like"/>
    <property type="match status" value="1"/>
</dbReference>
<feature type="DNA-binding region" description="H-T-H motif" evidence="2">
    <location>
        <begin position="42"/>
        <end position="61"/>
    </location>
</feature>
<reference evidence="5" key="1">
    <citation type="journal article" date="2019" name="Int. J. Syst. Evol. Microbiol.">
        <title>The Global Catalogue of Microorganisms (GCM) 10K type strain sequencing project: providing services to taxonomists for standard genome sequencing and annotation.</title>
        <authorList>
            <consortium name="The Broad Institute Genomics Platform"/>
            <consortium name="The Broad Institute Genome Sequencing Center for Infectious Disease"/>
            <person name="Wu L."/>
            <person name="Ma J."/>
        </authorList>
    </citation>
    <scope>NUCLEOTIDE SEQUENCE [LARGE SCALE GENOMIC DNA]</scope>
    <source>
        <strain evidence="5">CCUG 52478</strain>
    </source>
</reference>
<dbReference type="InterPro" id="IPR009057">
    <property type="entry name" value="Homeodomain-like_sf"/>
</dbReference>
<dbReference type="InterPro" id="IPR001647">
    <property type="entry name" value="HTH_TetR"/>
</dbReference>
<sequence>MPRIAEGRPPAKPSSSIQKDRYQRILRAAAQLGAEHGLDHVQMNDVAKQANVAIATLYRYFPSKVDLFSSVMRWRVGEYDQEPGGVEVDDPAAGVADLLIRISREMARMPKLSLAMIQANSQSYAMGSKESAFDDVRFARIVQRAAGMTDVTEEGERQVRLIISCWFGTLVSLLNNRFSIEDAEDDIRAACALLLRPLEG</sequence>
<evidence type="ECO:0000259" key="3">
    <source>
        <dbReference type="PROSITE" id="PS50977"/>
    </source>
</evidence>
<dbReference type="RefSeq" id="WP_367921648.1">
    <property type="nucleotide sequence ID" value="NZ_BAABAC010000047.1"/>
</dbReference>
<proteinExistence type="predicted"/>
<dbReference type="InterPro" id="IPR041642">
    <property type="entry name" value="KstR_C"/>
</dbReference>
<dbReference type="PANTHER" id="PTHR30055:SF242">
    <property type="entry name" value="HTH-TYPE TRANSCRIPTIONAL REPRESSOR KSTR"/>
    <property type="match status" value="1"/>
</dbReference>
<keyword evidence="5" id="KW-1185">Reference proteome</keyword>
<dbReference type="Pfam" id="PF00440">
    <property type="entry name" value="TetR_N"/>
    <property type="match status" value="1"/>
</dbReference>
<dbReference type="Gene3D" id="1.10.357.10">
    <property type="entry name" value="Tetracycline Repressor, domain 2"/>
    <property type="match status" value="1"/>
</dbReference>
<comment type="caution">
    <text evidence="4">The sequence shown here is derived from an EMBL/GenBank/DDBJ whole genome shotgun (WGS) entry which is preliminary data.</text>
</comment>
<evidence type="ECO:0000313" key="4">
    <source>
        <dbReference type="EMBL" id="MFD1247435.1"/>
    </source>
</evidence>
<accession>A0ABW3VXE7</accession>
<dbReference type="PROSITE" id="PS50977">
    <property type="entry name" value="HTH_TETR_2"/>
    <property type="match status" value="1"/>
</dbReference>
<dbReference type="InterPro" id="IPR050109">
    <property type="entry name" value="HTH-type_TetR-like_transc_reg"/>
</dbReference>
<gene>
    <name evidence="4" type="ORF">ACFQ3F_06510</name>
</gene>
<dbReference type="Pfam" id="PF17925">
    <property type="entry name" value="TetR_C_20"/>
    <property type="match status" value="1"/>
</dbReference>
<feature type="domain" description="HTH tetR-type" evidence="3">
    <location>
        <begin position="19"/>
        <end position="79"/>
    </location>
</feature>